<keyword evidence="5 7" id="KW-0472">Membrane</keyword>
<dbReference type="EMBL" id="JACGCM010002254">
    <property type="protein sequence ID" value="KAF6142490.1"/>
    <property type="molecule type" value="Genomic_DNA"/>
</dbReference>
<dbReference type="InterPro" id="IPR038330">
    <property type="entry name" value="TspO/MBR-related_sf"/>
</dbReference>
<proteinExistence type="inferred from homology"/>
<comment type="subcellular location">
    <subcellularLocation>
        <location evidence="1">Membrane</location>
        <topology evidence="1">Multi-pass membrane protein</topology>
    </subcellularLocation>
</comment>
<name>A0A7J7LIZ1_9MAGN</name>
<dbReference type="OrthoDB" id="8841220at2759"/>
<accession>A0A7J7LIZ1</accession>
<dbReference type="GO" id="GO:0033013">
    <property type="term" value="P:tetrapyrrole metabolic process"/>
    <property type="evidence" value="ECO:0007669"/>
    <property type="project" value="UniProtKB-ARBA"/>
</dbReference>
<sequence>MDTLRQRSKDDPKTISSNGGGGGNKTRRDKKLAMAKRGVRSLAIAVSVPLSLTLASIYLHSPRDKYLYLETPFWFPSLWAKHVACLASSLLMSLSAWLVWAEGGFHRQPTAIPFYLGYVGLSLAWDPVVFSLGAPRMGLVICVGVLGSLVGCLRSFRQVNLIAANLVKPVLVSGVGLVEPITNFVECVLFDRIGRTNNRPSFDCQRMKPDKTLPPMEEMRID</sequence>
<feature type="compositionally biased region" description="Basic and acidic residues" evidence="6">
    <location>
        <begin position="1"/>
        <end position="13"/>
    </location>
</feature>
<evidence type="ECO:0000256" key="2">
    <source>
        <dbReference type="ARBA" id="ARBA00007524"/>
    </source>
</evidence>
<evidence type="ECO:0000256" key="7">
    <source>
        <dbReference type="SAM" id="Phobius"/>
    </source>
</evidence>
<dbReference type="FunFam" id="1.20.1260.100:FF:000001">
    <property type="entry name" value="translocator protein 2"/>
    <property type="match status" value="1"/>
</dbReference>
<dbReference type="GO" id="GO:0016020">
    <property type="term" value="C:membrane"/>
    <property type="evidence" value="ECO:0007669"/>
    <property type="project" value="UniProtKB-SubCell"/>
</dbReference>
<evidence type="ECO:0000256" key="6">
    <source>
        <dbReference type="SAM" id="MobiDB-lite"/>
    </source>
</evidence>
<dbReference type="InterPro" id="IPR004307">
    <property type="entry name" value="TspO_MBR"/>
</dbReference>
<feature type="transmembrane region" description="Helical" evidence="7">
    <location>
        <begin position="38"/>
        <end position="59"/>
    </location>
</feature>
<organism evidence="8 9">
    <name type="scientific">Kingdonia uniflora</name>
    <dbReference type="NCBI Taxonomy" id="39325"/>
    <lineage>
        <taxon>Eukaryota</taxon>
        <taxon>Viridiplantae</taxon>
        <taxon>Streptophyta</taxon>
        <taxon>Embryophyta</taxon>
        <taxon>Tracheophyta</taxon>
        <taxon>Spermatophyta</taxon>
        <taxon>Magnoliopsida</taxon>
        <taxon>Ranunculales</taxon>
        <taxon>Circaeasteraceae</taxon>
        <taxon>Kingdonia</taxon>
    </lineage>
</organism>
<reference evidence="8 9" key="1">
    <citation type="journal article" date="2020" name="IScience">
        <title>Genome Sequencing of the Endangered Kingdonia uniflora (Circaeasteraceae, Ranunculales) Reveals Potential Mechanisms of Evolutionary Specialization.</title>
        <authorList>
            <person name="Sun Y."/>
            <person name="Deng T."/>
            <person name="Zhang A."/>
            <person name="Moore M.J."/>
            <person name="Landis J.B."/>
            <person name="Lin N."/>
            <person name="Zhang H."/>
            <person name="Zhang X."/>
            <person name="Huang J."/>
            <person name="Zhang X."/>
            <person name="Sun H."/>
            <person name="Wang H."/>
        </authorList>
    </citation>
    <scope>NUCLEOTIDE SEQUENCE [LARGE SCALE GENOMIC DNA]</scope>
    <source>
        <strain evidence="8">TB1705</strain>
        <tissue evidence="8">Leaf</tissue>
    </source>
</reference>
<evidence type="ECO:0000256" key="4">
    <source>
        <dbReference type="ARBA" id="ARBA00022989"/>
    </source>
</evidence>
<evidence type="ECO:0000313" key="8">
    <source>
        <dbReference type="EMBL" id="KAF6142490.1"/>
    </source>
</evidence>
<keyword evidence="3 7" id="KW-0812">Transmembrane</keyword>
<feature type="transmembrane region" description="Helical" evidence="7">
    <location>
        <begin position="79"/>
        <end position="100"/>
    </location>
</feature>
<keyword evidence="4 7" id="KW-1133">Transmembrane helix</keyword>
<feature type="region of interest" description="Disordered" evidence="6">
    <location>
        <begin position="1"/>
        <end position="30"/>
    </location>
</feature>
<dbReference type="Gene3D" id="1.20.1260.100">
    <property type="entry name" value="TspO/MBR protein"/>
    <property type="match status" value="1"/>
</dbReference>
<comment type="similarity">
    <text evidence="2">Belongs to the TspO/BZRP family.</text>
</comment>
<evidence type="ECO:0000256" key="3">
    <source>
        <dbReference type="ARBA" id="ARBA00022692"/>
    </source>
</evidence>
<comment type="caution">
    <text evidence="8">The sequence shown here is derived from an EMBL/GenBank/DDBJ whole genome shotgun (WGS) entry which is preliminary data.</text>
</comment>
<dbReference type="PANTHER" id="PTHR10057:SF0">
    <property type="entry name" value="TRANSLOCATOR PROTEIN"/>
    <property type="match status" value="1"/>
</dbReference>
<evidence type="ECO:0000256" key="1">
    <source>
        <dbReference type="ARBA" id="ARBA00004141"/>
    </source>
</evidence>
<gene>
    <name evidence="8" type="ORF">GIB67_039454</name>
</gene>
<feature type="transmembrane region" description="Helical" evidence="7">
    <location>
        <begin position="138"/>
        <end position="156"/>
    </location>
</feature>
<evidence type="ECO:0000256" key="5">
    <source>
        <dbReference type="ARBA" id="ARBA00023136"/>
    </source>
</evidence>
<dbReference type="AlphaFoldDB" id="A0A7J7LIZ1"/>
<dbReference type="Pfam" id="PF03073">
    <property type="entry name" value="TspO_MBR"/>
    <property type="match status" value="1"/>
</dbReference>
<evidence type="ECO:0000313" key="9">
    <source>
        <dbReference type="Proteomes" id="UP000541444"/>
    </source>
</evidence>
<dbReference type="PANTHER" id="PTHR10057">
    <property type="entry name" value="PERIPHERAL-TYPE BENZODIAZEPINE RECEPTOR"/>
    <property type="match status" value="1"/>
</dbReference>
<feature type="transmembrane region" description="Helical" evidence="7">
    <location>
        <begin position="112"/>
        <end position="132"/>
    </location>
</feature>
<dbReference type="CDD" id="cd15904">
    <property type="entry name" value="TSPO_MBR"/>
    <property type="match status" value="1"/>
</dbReference>
<keyword evidence="9" id="KW-1185">Reference proteome</keyword>
<protein>
    <submittedName>
        <fullName evidence="8">Uncharacterized protein</fullName>
    </submittedName>
</protein>
<dbReference type="Proteomes" id="UP000541444">
    <property type="component" value="Unassembled WGS sequence"/>
</dbReference>